<dbReference type="PANTHER" id="PTHR31251">
    <property type="entry name" value="SQUAMOSA PROMOTER-BINDING-LIKE PROTEIN 4"/>
    <property type="match status" value="1"/>
</dbReference>
<feature type="binding site" evidence="10">
    <location>
        <position position="137"/>
    </location>
    <ligand>
        <name>Zn(2+)</name>
        <dbReference type="ChEBI" id="CHEBI:29105"/>
        <label>2</label>
    </ligand>
</feature>
<dbReference type="GO" id="GO:0008270">
    <property type="term" value="F:zinc ion binding"/>
    <property type="evidence" value="ECO:0007669"/>
    <property type="project" value="UniProtKB-KW"/>
</dbReference>
<keyword evidence="7 9" id="KW-0804">Transcription</keyword>
<feature type="domain" description="SBP-type" evidence="13">
    <location>
        <begin position="74"/>
        <end position="151"/>
    </location>
</feature>
<keyword evidence="8 9" id="KW-0539">Nucleus</keyword>
<evidence type="ECO:0000256" key="5">
    <source>
        <dbReference type="ARBA" id="ARBA00023015"/>
    </source>
</evidence>
<proteinExistence type="evidence at transcript level"/>
<keyword evidence="3 11" id="KW-0863">Zinc-finger</keyword>
<evidence type="ECO:0000256" key="4">
    <source>
        <dbReference type="ARBA" id="ARBA00022833"/>
    </source>
</evidence>
<dbReference type="FunFam" id="4.10.1100.10:FF:000001">
    <property type="entry name" value="Squamosa promoter-binding-like protein 14"/>
    <property type="match status" value="1"/>
</dbReference>
<keyword evidence="4 10" id="KW-0862">Zinc</keyword>
<feature type="binding site" evidence="10">
    <location>
        <position position="77"/>
    </location>
    <ligand>
        <name>Zn(2+)</name>
        <dbReference type="ChEBI" id="CHEBI:29105"/>
        <label>1</label>
    </ligand>
</feature>
<comment type="subcellular location">
    <subcellularLocation>
        <location evidence="1 9">Nucleus</location>
    </subcellularLocation>
</comment>
<evidence type="ECO:0000256" key="3">
    <source>
        <dbReference type="ARBA" id="ARBA00022771"/>
    </source>
</evidence>
<dbReference type="InterPro" id="IPR044817">
    <property type="entry name" value="SBP-like"/>
</dbReference>
<feature type="binding site" evidence="10">
    <location>
        <position position="82"/>
    </location>
    <ligand>
        <name>Zn(2+)</name>
        <dbReference type="ChEBI" id="CHEBI:29105"/>
        <label>1</label>
    </ligand>
</feature>
<dbReference type="SUPFAM" id="SSF103612">
    <property type="entry name" value="SBT domain"/>
    <property type="match status" value="1"/>
</dbReference>
<feature type="binding site" evidence="10">
    <location>
        <position position="99"/>
    </location>
    <ligand>
        <name>Zn(2+)</name>
        <dbReference type="ChEBI" id="CHEBI:29105"/>
        <label>1</label>
    </ligand>
</feature>
<dbReference type="PROSITE" id="PS51141">
    <property type="entry name" value="ZF_SBP"/>
    <property type="match status" value="1"/>
</dbReference>
<dbReference type="PANTHER" id="PTHR31251:SF169">
    <property type="entry name" value="SQUAMOSA PROMOTER-BINDING-LIKE PROTEIN 8"/>
    <property type="match status" value="1"/>
</dbReference>
<feature type="compositionally biased region" description="Acidic residues" evidence="12">
    <location>
        <begin position="17"/>
        <end position="32"/>
    </location>
</feature>
<feature type="region of interest" description="Disordered" evidence="12">
    <location>
        <begin position="1"/>
        <end position="81"/>
    </location>
</feature>
<reference evidence="14" key="1">
    <citation type="submission" date="2019-07" db="EMBL/GenBank/DDBJ databases">
        <title>Identification of SPL gene family in Rubus occidentalis.</title>
        <authorList>
            <person name="Li H."/>
        </authorList>
    </citation>
    <scope>NUCLEOTIDE SEQUENCE</scope>
</reference>
<evidence type="ECO:0000256" key="7">
    <source>
        <dbReference type="ARBA" id="ARBA00023163"/>
    </source>
</evidence>
<dbReference type="InterPro" id="IPR036893">
    <property type="entry name" value="SBP_sf"/>
</dbReference>
<accession>A0A6G8D803</accession>
<keyword evidence="6 9" id="KW-0238">DNA-binding</keyword>
<dbReference type="AlphaFoldDB" id="A0A6G8D803"/>
<feature type="binding site" evidence="10">
    <location>
        <position position="121"/>
    </location>
    <ligand>
        <name>Zn(2+)</name>
        <dbReference type="ChEBI" id="CHEBI:29105"/>
        <label>2</label>
    </ligand>
</feature>
<evidence type="ECO:0000313" key="14">
    <source>
        <dbReference type="EMBL" id="QIL87238.1"/>
    </source>
</evidence>
<organism evidence="14">
    <name type="scientific">Rubus occidentalis</name>
    <name type="common">Black raspberry</name>
    <dbReference type="NCBI Taxonomy" id="75079"/>
    <lineage>
        <taxon>Eukaryota</taxon>
        <taxon>Viridiplantae</taxon>
        <taxon>Streptophyta</taxon>
        <taxon>Embryophyta</taxon>
        <taxon>Tracheophyta</taxon>
        <taxon>Spermatophyta</taxon>
        <taxon>Magnoliopsida</taxon>
        <taxon>eudicotyledons</taxon>
        <taxon>Gunneridae</taxon>
        <taxon>Pentapetalae</taxon>
        <taxon>rosids</taxon>
        <taxon>fabids</taxon>
        <taxon>Rosales</taxon>
        <taxon>Rosaceae</taxon>
        <taxon>Rosoideae</taxon>
        <taxon>Rosoideae incertae sedis</taxon>
        <taxon>Rubus</taxon>
    </lineage>
</organism>
<feature type="binding site" evidence="10">
    <location>
        <position position="102"/>
    </location>
    <ligand>
        <name>Zn(2+)</name>
        <dbReference type="ChEBI" id="CHEBI:29105"/>
        <label>1</label>
    </ligand>
</feature>
<evidence type="ECO:0000256" key="10">
    <source>
        <dbReference type="PIRSR" id="PIRSR037575-1"/>
    </source>
</evidence>
<evidence type="ECO:0000256" key="1">
    <source>
        <dbReference type="ARBA" id="ARBA00004123"/>
    </source>
</evidence>
<evidence type="ECO:0000256" key="8">
    <source>
        <dbReference type="ARBA" id="ARBA00023242"/>
    </source>
</evidence>
<keyword evidence="2 10" id="KW-0479">Metal-binding</keyword>
<sequence>METDKAQGKRRLNYKIEEEEEEGEEEDNDEEDHSSRPSVLVHGEDDRRKRVTMMNSTSTSSKKGSGAGGSTTTRPCCQAPGCNADLSDAKPYYRRHKVCDFHSKAPAVLVGGLQQRFCQQCSRFHDLSEFDENKRSCRRRLAGHNERRRKSSNDYPS</sequence>
<dbReference type="Gene3D" id="4.10.1100.10">
    <property type="entry name" value="Transcription factor, SBP-box domain"/>
    <property type="match status" value="1"/>
</dbReference>
<dbReference type="GO" id="GO:0003700">
    <property type="term" value="F:DNA-binding transcription factor activity"/>
    <property type="evidence" value="ECO:0007669"/>
    <property type="project" value="InterPro"/>
</dbReference>
<protein>
    <recommendedName>
        <fullName evidence="9">Squamosa promoter-binding-like protein</fullName>
    </recommendedName>
</protein>
<evidence type="ECO:0000256" key="6">
    <source>
        <dbReference type="ARBA" id="ARBA00023125"/>
    </source>
</evidence>
<dbReference type="InterPro" id="IPR004333">
    <property type="entry name" value="SBP_dom"/>
</dbReference>
<evidence type="ECO:0000256" key="2">
    <source>
        <dbReference type="ARBA" id="ARBA00022723"/>
    </source>
</evidence>
<evidence type="ECO:0000256" key="11">
    <source>
        <dbReference type="PROSITE-ProRule" id="PRU00470"/>
    </source>
</evidence>
<name>A0A6G8D803_RUBOC</name>
<evidence type="ECO:0000256" key="12">
    <source>
        <dbReference type="SAM" id="MobiDB-lite"/>
    </source>
</evidence>
<evidence type="ECO:0000259" key="13">
    <source>
        <dbReference type="PROSITE" id="PS51141"/>
    </source>
</evidence>
<feature type="binding site" evidence="10">
    <location>
        <position position="118"/>
    </location>
    <ligand>
        <name>Zn(2+)</name>
        <dbReference type="ChEBI" id="CHEBI:29105"/>
        <label>2</label>
    </ligand>
</feature>
<dbReference type="InterPro" id="IPR017238">
    <property type="entry name" value="SBP_fam"/>
</dbReference>
<evidence type="ECO:0000256" key="9">
    <source>
        <dbReference type="PIRNR" id="PIRNR037575"/>
    </source>
</evidence>
<comment type="cofactor">
    <cofactor evidence="10">
        <name>Zn(2+)</name>
        <dbReference type="ChEBI" id="CHEBI:29105"/>
    </cofactor>
    <text evidence="10">Binds 2 Zn(2+) ions per subunit.</text>
</comment>
<dbReference type="GO" id="GO:0005634">
    <property type="term" value="C:nucleus"/>
    <property type="evidence" value="ECO:0007669"/>
    <property type="project" value="UniProtKB-SubCell"/>
</dbReference>
<dbReference type="PIRSF" id="PIRSF037575">
    <property type="entry name" value="SBP"/>
    <property type="match status" value="1"/>
</dbReference>
<feature type="binding site" evidence="10">
    <location>
        <position position="125"/>
    </location>
    <ligand>
        <name>Zn(2+)</name>
        <dbReference type="ChEBI" id="CHEBI:29105"/>
        <label>2</label>
    </ligand>
</feature>
<dbReference type="Pfam" id="PF03110">
    <property type="entry name" value="SBP"/>
    <property type="match status" value="1"/>
</dbReference>
<keyword evidence="5 9" id="KW-0805">Transcription regulation</keyword>
<dbReference type="GO" id="GO:0009908">
    <property type="term" value="P:flower development"/>
    <property type="evidence" value="ECO:0007669"/>
    <property type="project" value="InterPro"/>
</dbReference>
<dbReference type="GO" id="GO:0003677">
    <property type="term" value="F:DNA binding"/>
    <property type="evidence" value="ECO:0007669"/>
    <property type="project" value="UniProtKB-UniRule"/>
</dbReference>
<dbReference type="EMBL" id="MN245051">
    <property type="protein sequence ID" value="QIL87238.1"/>
    <property type="molecule type" value="mRNA"/>
</dbReference>